<evidence type="ECO:0000313" key="2">
    <source>
        <dbReference type="Proteomes" id="UP000245880"/>
    </source>
</evidence>
<dbReference type="EMBL" id="QGDT01000015">
    <property type="protein sequence ID" value="PWJ55000.1"/>
    <property type="molecule type" value="Genomic_DNA"/>
</dbReference>
<gene>
    <name evidence="1" type="ORF">CLV98_11519</name>
</gene>
<keyword evidence="2" id="KW-1185">Reference proteome</keyword>
<name>A0A316ADF7_9BACT</name>
<dbReference type="Proteomes" id="UP000245880">
    <property type="component" value="Unassembled WGS sequence"/>
</dbReference>
<accession>A0A316ADF7</accession>
<evidence type="ECO:0000313" key="1">
    <source>
        <dbReference type="EMBL" id="PWJ55000.1"/>
    </source>
</evidence>
<reference evidence="1 2" key="1">
    <citation type="submission" date="2018-03" db="EMBL/GenBank/DDBJ databases">
        <title>Genomic Encyclopedia of Archaeal and Bacterial Type Strains, Phase II (KMG-II): from individual species to whole genera.</title>
        <authorList>
            <person name="Goeker M."/>
        </authorList>
    </citation>
    <scope>NUCLEOTIDE SEQUENCE [LARGE SCALE GENOMIC DNA]</scope>
    <source>
        <strain evidence="1 2">DSM 100346</strain>
    </source>
</reference>
<proteinExistence type="predicted"/>
<dbReference type="AlphaFoldDB" id="A0A316ADF7"/>
<comment type="caution">
    <text evidence="1">The sequence shown here is derived from an EMBL/GenBank/DDBJ whole genome shotgun (WGS) entry which is preliminary data.</text>
</comment>
<organism evidence="1 2">
    <name type="scientific">Dyadobacter jejuensis</name>
    <dbReference type="NCBI Taxonomy" id="1082580"/>
    <lineage>
        <taxon>Bacteria</taxon>
        <taxon>Pseudomonadati</taxon>
        <taxon>Bacteroidota</taxon>
        <taxon>Cytophagia</taxon>
        <taxon>Cytophagales</taxon>
        <taxon>Spirosomataceae</taxon>
        <taxon>Dyadobacter</taxon>
    </lineage>
</organism>
<sequence>MSRCQAEAIGRGAGIQYYKEWVLTSSLKREWVKFKIFYKKDKIV</sequence>
<protein>
    <submittedName>
        <fullName evidence="1">Uncharacterized protein</fullName>
    </submittedName>
</protein>